<dbReference type="OrthoDB" id="9802729at2"/>
<feature type="modified residue" description="O-UMP-tyrosine" evidence="1">
    <location>
        <position position="51"/>
    </location>
</feature>
<accession>A0A4Y7RNU1</accession>
<dbReference type="PROSITE" id="PS51343">
    <property type="entry name" value="PII_GLNB_DOM"/>
    <property type="match status" value="1"/>
</dbReference>
<dbReference type="SMART" id="SM00938">
    <property type="entry name" value="P-II"/>
    <property type="match status" value="1"/>
</dbReference>
<dbReference type="InterPro" id="IPR015867">
    <property type="entry name" value="N-reg_PII/ATP_PRibTrfase_C"/>
</dbReference>
<dbReference type="SUPFAM" id="SSF54913">
    <property type="entry name" value="GlnB-like"/>
    <property type="match status" value="1"/>
</dbReference>
<dbReference type="PANTHER" id="PTHR30115:SF11">
    <property type="entry name" value="NITROGEN REGULATORY PROTEIN P-II HOMOLOG"/>
    <property type="match status" value="1"/>
</dbReference>
<dbReference type="EMBL" id="QFFZ01000025">
    <property type="protein sequence ID" value="TEB10523.1"/>
    <property type="molecule type" value="Genomic_DNA"/>
</dbReference>
<dbReference type="PROSITE" id="PS00638">
    <property type="entry name" value="PII_GLNB_CTER"/>
    <property type="match status" value="1"/>
</dbReference>
<proteinExistence type="inferred from homology"/>
<dbReference type="AlphaFoldDB" id="A0A4Y7RNU1"/>
<keyword evidence="1" id="KW-0597">Phosphoprotein</keyword>
<name>A0A4Y7RNU1_9FIRM</name>
<dbReference type="GO" id="GO:0005829">
    <property type="term" value="C:cytosol"/>
    <property type="evidence" value="ECO:0007669"/>
    <property type="project" value="TreeGrafter"/>
</dbReference>
<evidence type="ECO:0000313" key="4">
    <source>
        <dbReference type="Proteomes" id="UP000297597"/>
    </source>
</evidence>
<protein>
    <submittedName>
        <fullName evidence="3">Nitrogen regulatory protein P-II</fullName>
    </submittedName>
</protein>
<dbReference type="PANTHER" id="PTHR30115">
    <property type="entry name" value="NITROGEN REGULATORY PROTEIN P-II"/>
    <property type="match status" value="1"/>
</dbReference>
<dbReference type="PRINTS" id="PR00340">
    <property type="entry name" value="PIIGLNB"/>
</dbReference>
<dbReference type="RefSeq" id="WP_134214147.1">
    <property type="nucleotide sequence ID" value="NZ_QFFZ01000025.1"/>
</dbReference>
<evidence type="ECO:0000256" key="2">
    <source>
        <dbReference type="RuleBase" id="RU003936"/>
    </source>
</evidence>
<dbReference type="GO" id="GO:0030234">
    <property type="term" value="F:enzyme regulator activity"/>
    <property type="evidence" value="ECO:0007669"/>
    <property type="project" value="InterPro"/>
</dbReference>
<dbReference type="InterPro" id="IPR002187">
    <property type="entry name" value="N-reg_PII"/>
</dbReference>
<dbReference type="Pfam" id="PF00543">
    <property type="entry name" value="P-II"/>
    <property type="match status" value="1"/>
</dbReference>
<dbReference type="InterPro" id="IPR011322">
    <property type="entry name" value="N-reg_PII-like_a/b"/>
</dbReference>
<evidence type="ECO:0000313" key="3">
    <source>
        <dbReference type="EMBL" id="TEB10523.1"/>
    </source>
</evidence>
<dbReference type="Gene3D" id="3.30.70.120">
    <property type="match status" value="1"/>
</dbReference>
<comment type="similarity">
    <text evidence="2">Belongs to the P(II) protein family.</text>
</comment>
<comment type="caution">
    <text evidence="3">The sequence shown here is derived from an EMBL/GenBank/DDBJ whole genome shotgun (WGS) entry which is preliminary data.</text>
</comment>
<keyword evidence="4" id="KW-1185">Reference proteome</keyword>
<dbReference type="Proteomes" id="UP000297597">
    <property type="component" value="Unassembled WGS sequence"/>
</dbReference>
<sequence length="112" mass="12359">MKKIEAVIRPEKLEDVKDALGKYGIQGMTVTQVVGCGLQKGRVGVYRGHEYSINLIPKLKIEIVLMDHQVQEVVDIISDEARTGAVGDGKIFIFSLENAYRIRTGESGNEAI</sequence>
<organism evidence="3 4">
    <name type="scientific">Pelotomaculum propionicicum</name>
    <dbReference type="NCBI Taxonomy" id="258475"/>
    <lineage>
        <taxon>Bacteria</taxon>
        <taxon>Bacillati</taxon>
        <taxon>Bacillota</taxon>
        <taxon>Clostridia</taxon>
        <taxon>Eubacteriales</taxon>
        <taxon>Desulfotomaculaceae</taxon>
        <taxon>Pelotomaculum</taxon>
    </lineage>
</organism>
<dbReference type="GO" id="GO:0005524">
    <property type="term" value="F:ATP binding"/>
    <property type="evidence" value="ECO:0007669"/>
    <property type="project" value="TreeGrafter"/>
</dbReference>
<dbReference type="InterPro" id="IPR017918">
    <property type="entry name" value="N-reg_PII_CS"/>
</dbReference>
<dbReference type="GO" id="GO:0006808">
    <property type="term" value="P:regulation of nitrogen utilization"/>
    <property type="evidence" value="ECO:0007669"/>
    <property type="project" value="InterPro"/>
</dbReference>
<reference evidence="3 4" key="1">
    <citation type="journal article" date="2018" name="Environ. Microbiol.">
        <title>Novel energy conservation strategies and behaviour of Pelotomaculum schinkii driving syntrophic propionate catabolism.</title>
        <authorList>
            <person name="Hidalgo-Ahumada C.A.P."/>
            <person name="Nobu M.K."/>
            <person name="Narihiro T."/>
            <person name="Tamaki H."/>
            <person name="Liu W.T."/>
            <person name="Kamagata Y."/>
            <person name="Stams A.J.M."/>
            <person name="Imachi H."/>
            <person name="Sousa D.Z."/>
        </authorList>
    </citation>
    <scope>NUCLEOTIDE SEQUENCE [LARGE SCALE GENOMIC DNA]</scope>
    <source>
        <strain evidence="3 4">MGP</strain>
    </source>
</reference>
<evidence type="ECO:0000256" key="1">
    <source>
        <dbReference type="PIRSR" id="PIRSR602187-50"/>
    </source>
</evidence>
<gene>
    <name evidence="3" type="primary">glnB_1</name>
    <name evidence="3" type="ORF">Pmgp_02322</name>
</gene>